<comment type="subcellular location">
    <subcellularLocation>
        <location evidence="1 14">Cell outer membrane</location>
        <topology evidence="1 14">Multi-pass membrane protein</topology>
    </subcellularLocation>
</comment>
<feature type="chain" id="PRO_5005196235" evidence="16">
    <location>
        <begin position="26"/>
        <end position="720"/>
    </location>
</feature>
<evidence type="ECO:0000256" key="16">
    <source>
        <dbReference type="SAM" id="SignalP"/>
    </source>
</evidence>
<keyword evidence="5" id="KW-0410">Iron transport</keyword>
<evidence type="ECO:0000256" key="15">
    <source>
        <dbReference type="RuleBase" id="RU003357"/>
    </source>
</evidence>
<dbReference type="Proteomes" id="UP000183920">
    <property type="component" value="Unassembled WGS sequence"/>
</dbReference>
<keyword evidence="10 15" id="KW-0798">TonB box</keyword>
<gene>
    <name evidence="19" type="primary">fhuA</name>
    <name evidence="19" type="ORF">BN1804_01441</name>
</gene>
<dbReference type="PANTHER" id="PTHR32552:SF68">
    <property type="entry name" value="FERRICHROME OUTER MEMBRANE TRANSPORTER_PHAGE RECEPTOR"/>
    <property type="match status" value="1"/>
</dbReference>
<evidence type="ECO:0000313" key="20">
    <source>
        <dbReference type="Proteomes" id="UP000183920"/>
    </source>
</evidence>
<dbReference type="InterPro" id="IPR036942">
    <property type="entry name" value="Beta-barrel_TonB_sf"/>
</dbReference>
<feature type="domain" description="TonB-dependent receptor-like beta-barrel" evidence="17">
    <location>
        <begin position="264"/>
        <end position="689"/>
    </location>
</feature>
<evidence type="ECO:0000256" key="5">
    <source>
        <dbReference type="ARBA" id="ARBA00022496"/>
    </source>
</evidence>
<evidence type="ECO:0000256" key="4">
    <source>
        <dbReference type="ARBA" id="ARBA00022452"/>
    </source>
</evidence>
<evidence type="ECO:0000259" key="18">
    <source>
        <dbReference type="Pfam" id="PF07715"/>
    </source>
</evidence>
<evidence type="ECO:0000256" key="7">
    <source>
        <dbReference type="ARBA" id="ARBA00022729"/>
    </source>
</evidence>
<evidence type="ECO:0000256" key="8">
    <source>
        <dbReference type="ARBA" id="ARBA00023004"/>
    </source>
</evidence>
<dbReference type="EMBL" id="CVRY01000003">
    <property type="protein sequence ID" value="CRL61416.1"/>
    <property type="molecule type" value="Genomic_DNA"/>
</dbReference>
<keyword evidence="7 16" id="KW-0732">Signal</keyword>
<evidence type="ECO:0000256" key="10">
    <source>
        <dbReference type="ARBA" id="ARBA00023077"/>
    </source>
</evidence>
<reference evidence="20" key="1">
    <citation type="submission" date="2015-06" db="EMBL/GenBank/DDBJ databases">
        <authorList>
            <person name="Urmite Genomes"/>
        </authorList>
    </citation>
    <scope>NUCLEOTIDE SEQUENCE [LARGE SCALE GENOMIC DNA]</scope>
    <source>
        <strain evidence="20">CSUR P1867</strain>
    </source>
</reference>
<keyword evidence="3 14" id="KW-0813">Transport</keyword>
<keyword evidence="6 14" id="KW-0812">Transmembrane</keyword>
<evidence type="ECO:0000256" key="1">
    <source>
        <dbReference type="ARBA" id="ARBA00004571"/>
    </source>
</evidence>
<dbReference type="InterPro" id="IPR000531">
    <property type="entry name" value="Beta-barrel_TonB"/>
</dbReference>
<evidence type="ECO:0000256" key="12">
    <source>
        <dbReference type="ARBA" id="ARBA00023170"/>
    </source>
</evidence>
<dbReference type="PANTHER" id="PTHR32552">
    <property type="entry name" value="FERRICHROME IRON RECEPTOR-RELATED"/>
    <property type="match status" value="1"/>
</dbReference>
<name>A0A0G4Q716_9GAMM</name>
<evidence type="ECO:0000259" key="17">
    <source>
        <dbReference type="Pfam" id="PF00593"/>
    </source>
</evidence>
<evidence type="ECO:0000256" key="9">
    <source>
        <dbReference type="ARBA" id="ARBA00023065"/>
    </source>
</evidence>
<dbReference type="PROSITE" id="PS52016">
    <property type="entry name" value="TONB_DEPENDENT_REC_3"/>
    <property type="match status" value="1"/>
</dbReference>
<dbReference type="GO" id="GO:0038023">
    <property type="term" value="F:signaling receptor activity"/>
    <property type="evidence" value="ECO:0007669"/>
    <property type="project" value="InterPro"/>
</dbReference>
<dbReference type="Pfam" id="PF00593">
    <property type="entry name" value="TonB_dep_Rec_b-barrel"/>
    <property type="match status" value="1"/>
</dbReference>
<keyword evidence="8" id="KW-0408">Iron</keyword>
<comment type="similarity">
    <text evidence="2 14 15">Belongs to the TonB-dependent receptor family.</text>
</comment>
<dbReference type="FunFam" id="2.170.130.10:FF:000001">
    <property type="entry name" value="Catecholate siderophore TonB-dependent receptor"/>
    <property type="match status" value="1"/>
</dbReference>
<dbReference type="GO" id="GO:0015891">
    <property type="term" value="P:siderophore transport"/>
    <property type="evidence" value="ECO:0007669"/>
    <property type="project" value="InterPro"/>
</dbReference>
<keyword evidence="4 14" id="KW-1134">Transmembrane beta strand</keyword>
<evidence type="ECO:0000256" key="2">
    <source>
        <dbReference type="ARBA" id="ARBA00009810"/>
    </source>
</evidence>
<dbReference type="InterPro" id="IPR037066">
    <property type="entry name" value="Plug_dom_sf"/>
</dbReference>
<feature type="signal peptide" evidence="16">
    <location>
        <begin position="1"/>
        <end position="25"/>
    </location>
</feature>
<accession>A0A0G4Q716</accession>
<dbReference type="GO" id="GO:0015344">
    <property type="term" value="F:siderophore uptake transmembrane transporter activity"/>
    <property type="evidence" value="ECO:0007669"/>
    <property type="project" value="UniProtKB-ARBA"/>
</dbReference>
<dbReference type="Gene3D" id="2.170.130.10">
    <property type="entry name" value="TonB-dependent receptor, plug domain"/>
    <property type="match status" value="1"/>
</dbReference>
<evidence type="ECO:0000256" key="14">
    <source>
        <dbReference type="PROSITE-ProRule" id="PRU01360"/>
    </source>
</evidence>
<evidence type="ECO:0000256" key="13">
    <source>
        <dbReference type="ARBA" id="ARBA00023237"/>
    </source>
</evidence>
<sequence length="720" mass="80743" precursor="true">MSNKNCVASVILALPLSLLSVQIHAAVNQNTSEKIIVTSAPSQDPQSPVSGFIATKTLSTNKTPTEIEKTPQSISVITRDQMDAQDVSSVSQALRYTPGVFTEYRGSSNRNDEVFIRGYSYAPRFLDGLSYGMGASSSTGALDPWLLERVEVVRGPASVLYGQVNPGGLVTMTSKRPTASPIRHIQIRAGNDKLAETAFDFSGALSDDNRVLYRLNGIAKTQHTQIKNYKEERFALAPAITFLPNEQTRLTLLSFIQQEPEAGYRNFLPAYGTVKKTPEGTIPFDFDVNNPDYHQSWRQQYGVGYEFEHEFSDSLKIVQNARYSHINQKYKYLVFGSLKKDNPYVLERRAQQEQRETDTLGIDTRLQADFTTAKLNHTVIAGIDYQWSKDQDNLRRATGSEYDLDWRDPNYNYPINMKLQKPATDQLQKRDQIGLYLQDQIQWKNWILLTGLRQDWAQVRTHDFLAATYDQQDDSKLTGRAGILYAFDNGISPYISYSTSFEPNLQTRRAPGSAPFEPSEGRQLEAGIKYLTPNEQTLATLSVYQLQQRNVTNYNAEKAYFEPVGEIRSRGVEAQINSQLTENISFISSYAYTDTEVRKTIIAGTQGKELPRVPKHMASFWGQYDEISGLFNGAKAGFGVRYVGVSQGDTKNTISVPAVTLYDAMIGYSLGELSPSLKGAEIQLNMNNIANKHYVASCAGDTACFYGIGRTMTATMNYRW</sequence>
<keyword evidence="11 14" id="KW-0472">Membrane</keyword>
<dbReference type="CDD" id="cd01347">
    <property type="entry name" value="ligand_gated_channel"/>
    <property type="match status" value="1"/>
</dbReference>
<dbReference type="InterPro" id="IPR010105">
    <property type="entry name" value="TonB_sidphr_rcpt"/>
</dbReference>
<evidence type="ECO:0000256" key="3">
    <source>
        <dbReference type="ARBA" id="ARBA00022448"/>
    </source>
</evidence>
<evidence type="ECO:0000256" key="6">
    <source>
        <dbReference type="ARBA" id="ARBA00022692"/>
    </source>
</evidence>
<keyword evidence="13 14" id="KW-0998">Cell outer membrane</keyword>
<dbReference type="SUPFAM" id="SSF56935">
    <property type="entry name" value="Porins"/>
    <property type="match status" value="1"/>
</dbReference>
<keyword evidence="12 19" id="KW-0675">Receptor</keyword>
<keyword evidence="9" id="KW-0406">Ion transport</keyword>
<feature type="domain" description="TonB-dependent receptor plug" evidence="18">
    <location>
        <begin position="67"/>
        <end position="168"/>
    </location>
</feature>
<dbReference type="RefSeq" id="WP_072063521.1">
    <property type="nucleotide sequence ID" value="NZ_CVRY01000003.1"/>
</dbReference>
<dbReference type="InterPro" id="IPR039426">
    <property type="entry name" value="TonB-dep_rcpt-like"/>
</dbReference>
<dbReference type="Pfam" id="PF07715">
    <property type="entry name" value="Plug"/>
    <property type="match status" value="1"/>
</dbReference>
<dbReference type="InterPro" id="IPR012910">
    <property type="entry name" value="Plug_dom"/>
</dbReference>
<dbReference type="NCBIfam" id="TIGR01783">
    <property type="entry name" value="TonB-siderophor"/>
    <property type="match status" value="1"/>
</dbReference>
<dbReference type="Gene3D" id="2.40.170.20">
    <property type="entry name" value="TonB-dependent receptor, beta-barrel domain"/>
    <property type="match status" value="1"/>
</dbReference>
<dbReference type="AlphaFoldDB" id="A0A0G4Q716"/>
<evidence type="ECO:0000256" key="11">
    <source>
        <dbReference type="ARBA" id="ARBA00023136"/>
    </source>
</evidence>
<evidence type="ECO:0000313" key="19">
    <source>
        <dbReference type="EMBL" id="CRL61416.1"/>
    </source>
</evidence>
<proteinExistence type="inferred from homology"/>
<protein>
    <submittedName>
        <fullName evidence="19">Ferrichrome-iron receptor</fullName>
    </submittedName>
</protein>
<dbReference type="GO" id="GO:0009279">
    <property type="term" value="C:cell outer membrane"/>
    <property type="evidence" value="ECO:0007669"/>
    <property type="project" value="UniProtKB-SubCell"/>
</dbReference>
<organism evidence="19 20">
    <name type="scientific">Proteus penneri</name>
    <dbReference type="NCBI Taxonomy" id="102862"/>
    <lineage>
        <taxon>Bacteria</taxon>
        <taxon>Pseudomonadati</taxon>
        <taxon>Pseudomonadota</taxon>
        <taxon>Gammaproteobacteria</taxon>
        <taxon>Enterobacterales</taxon>
        <taxon>Morganellaceae</taxon>
        <taxon>Proteus</taxon>
    </lineage>
</organism>